<organism evidence="1 2">
    <name type="scientific">Racocetra persica</name>
    <dbReference type="NCBI Taxonomy" id="160502"/>
    <lineage>
        <taxon>Eukaryota</taxon>
        <taxon>Fungi</taxon>
        <taxon>Fungi incertae sedis</taxon>
        <taxon>Mucoromycota</taxon>
        <taxon>Glomeromycotina</taxon>
        <taxon>Glomeromycetes</taxon>
        <taxon>Diversisporales</taxon>
        <taxon>Gigasporaceae</taxon>
        <taxon>Racocetra</taxon>
    </lineage>
</organism>
<feature type="non-terminal residue" evidence="1">
    <location>
        <position position="1"/>
    </location>
</feature>
<evidence type="ECO:0000313" key="2">
    <source>
        <dbReference type="Proteomes" id="UP000789920"/>
    </source>
</evidence>
<sequence length="61" mass="6900">SSASIRFFSIEAIRLYEMSSEEFWQEPLVEISDSKNGEVLNKLDNSLVIDSSNDFKDPTIG</sequence>
<evidence type="ECO:0000313" key="1">
    <source>
        <dbReference type="EMBL" id="CAG8712164.1"/>
    </source>
</evidence>
<keyword evidence="2" id="KW-1185">Reference proteome</keyword>
<protein>
    <submittedName>
        <fullName evidence="1">25953_t:CDS:1</fullName>
    </submittedName>
</protein>
<dbReference type="Proteomes" id="UP000789920">
    <property type="component" value="Unassembled WGS sequence"/>
</dbReference>
<accession>A0ACA9PJB4</accession>
<name>A0ACA9PJB4_9GLOM</name>
<reference evidence="1" key="1">
    <citation type="submission" date="2021-06" db="EMBL/GenBank/DDBJ databases">
        <authorList>
            <person name="Kallberg Y."/>
            <person name="Tangrot J."/>
            <person name="Rosling A."/>
        </authorList>
    </citation>
    <scope>NUCLEOTIDE SEQUENCE</scope>
    <source>
        <strain evidence="1">MA461A</strain>
    </source>
</reference>
<comment type="caution">
    <text evidence="1">The sequence shown here is derived from an EMBL/GenBank/DDBJ whole genome shotgun (WGS) entry which is preliminary data.</text>
</comment>
<gene>
    <name evidence="1" type="ORF">RPERSI_LOCUS10618</name>
</gene>
<dbReference type="EMBL" id="CAJVQC010021183">
    <property type="protein sequence ID" value="CAG8712164.1"/>
    <property type="molecule type" value="Genomic_DNA"/>
</dbReference>
<proteinExistence type="predicted"/>